<dbReference type="EMBL" id="JAOSHO010000268">
    <property type="protein sequence ID" value="MCW1246282.1"/>
    <property type="molecule type" value="Genomic_DNA"/>
</dbReference>
<keyword evidence="1" id="KW-0812">Transmembrane</keyword>
<evidence type="ECO:0000256" key="1">
    <source>
        <dbReference type="SAM" id="Phobius"/>
    </source>
</evidence>
<name>A0ABT3FB69_9PSED</name>
<keyword evidence="3" id="KW-1185">Reference proteome</keyword>
<dbReference type="PROSITE" id="PS51257">
    <property type="entry name" value="PROKAR_LIPOPROTEIN"/>
    <property type="match status" value="1"/>
</dbReference>
<dbReference type="InterPro" id="IPR013833">
    <property type="entry name" value="Cyt_c_oxidase_su3_a-hlx"/>
</dbReference>
<evidence type="ECO:0008006" key="4">
    <source>
        <dbReference type="Google" id="ProtNLM"/>
    </source>
</evidence>
<feature type="non-terminal residue" evidence="2">
    <location>
        <position position="165"/>
    </location>
</feature>
<dbReference type="Proteomes" id="UP001061999">
    <property type="component" value="Unassembled WGS sequence"/>
</dbReference>
<comment type="caution">
    <text evidence="2">The sequence shown here is derived from an EMBL/GenBank/DDBJ whole genome shotgun (WGS) entry which is preliminary data.</text>
</comment>
<reference evidence="2" key="1">
    <citation type="submission" date="2022-07" db="EMBL/GenBank/DDBJ databases">
        <title>Pseudomonas agronomica sp. nov.: a novel bacterium with biotechnological application in the synthesis of biofertilizers from valorized agricultural residues.</title>
        <authorList>
            <person name="Robas M."/>
            <person name="Fernandez V.M."/>
            <person name="Luna L."/>
            <person name="Provanza A."/>
            <person name="Jimenez P.A."/>
        </authorList>
    </citation>
    <scope>NUCLEOTIDE SEQUENCE</scope>
    <source>
        <strain evidence="2">SAICEU22T</strain>
    </source>
</reference>
<evidence type="ECO:0000313" key="2">
    <source>
        <dbReference type="EMBL" id="MCW1246282.1"/>
    </source>
</evidence>
<feature type="transmembrane region" description="Helical" evidence="1">
    <location>
        <begin position="56"/>
        <end position="73"/>
    </location>
</feature>
<feature type="transmembrane region" description="Helical" evidence="1">
    <location>
        <begin position="12"/>
        <end position="36"/>
    </location>
</feature>
<proteinExistence type="predicted"/>
<evidence type="ECO:0000313" key="3">
    <source>
        <dbReference type="Proteomes" id="UP001061999"/>
    </source>
</evidence>
<sequence length="165" mass="18491">MATDKHERKGSWIGLGSGYLFFITFVVMLGCLLYRLGGEYLGWPAVDLQQLGTWGLGAWLALVLFCPSILLAWEQLAVRQAQRSTLGGNGDVATSRLNPPPDLKDDEEKLARLRETLRHQYGPLWRHKVRLLLIVGEPTEITAIAPQLADKKWLEGQRTVLLWGG</sequence>
<dbReference type="Gene3D" id="1.20.120.80">
    <property type="entry name" value="Cytochrome c oxidase, subunit III, four-helix bundle"/>
    <property type="match status" value="1"/>
</dbReference>
<organism evidence="2 3">
    <name type="scientific">Pseudomonas agronomica</name>
    <dbReference type="NCBI Taxonomy" id="2979328"/>
    <lineage>
        <taxon>Bacteria</taxon>
        <taxon>Pseudomonadati</taxon>
        <taxon>Pseudomonadota</taxon>
        <taxon>Gammaproteobacteria</taxon>
        <taxon>Pseudomonadales</taxon>
        <taxon>Pseudomonadaceae</taxon>
        <taxon>Pseudomonas</taxon>
    </lineage>
</organism>
<keyword evidence="1" id="KW-1133">Transmembrane helix</keyword>
<keyword evidence="1" id="KW-0472">Membrane</keyword>
<accession>A0ABT3FB69</accession>
<protein>
    <recommendedName>
        <fullName evidence="4">Type VI secretion protein VasK</fullName>
    </recommendedName>
</protein>
<gene>
    <name evidence="2" type="ORF">OC610_17840</name>
</gene>